<comment type="similarity">
    <text evidence="1">Belongs to the plant acyltransferase family.</text>
</comment>
<keyword evidence="3" id="KW-0012">Acyltransferase</keyword>
<evidence type="ECO:0000313" key="4">
    <source>
        <dbReference type="EMBL" id="KAH0465001.1"/>
    </source>
</evidence>
<keyword evidence="5" id="KW-1185">Reference proteome</keyword>
<evidence type="ECO:0000256" key="2">
    <source>
        <dbReference type="ARBA" id="ARBA00022679"/>
    </source>
</evidence>
<evidence type="ECO:0000313" key="5">
    <source>
        <dbReference type="Proteomes" id="UP000775213"/>
    </source>
</evidence>
<evidence type="ECO:0000256" key="1">
    <source>
        <dbReference type="ARBA" id="ARBA00009861"/>
    </source>
</evidence>
<name>A0AAV7H774_DENCH</name>
<organism evidence="4 5">
    <name type="scientific">Dendrobium chrysotoxum</name>
    <name type="common">Orchid</name>
    <dbReference type="NCBI Taxonomy" id="161865"/>
    <lineage>
        <taxon>Eukaryota</taxon>
        <taxon>Viridiplantae</taxon>
        <taxon>Streptophyta</taxon>
        <taxon>Embryophyta</taxon>
        <taxon>Tracheophyta</taxon>
        <taxon>Spermatophyta</taxon>
        <taxon>Magnoliopsida</taxon>
        <taxon>Liliopsida</taxon>
        <taxon>Asparagales</taxon>
        <taxon>Orchidaceae</taxon>
        <taxon>Epidendroideae</taxon>
        <taxon>Malaxideae</taxon>
        <taxon>Dendrobiinae</taxon>
        <taxon>Dendrobium</taxon>
    </lineage>
</organism>
<evidence type="ECO:0000256" key="3">
    <source>
        <dbReference type="ARBA" id="ARBA00023315"/>
    </source>
</evidence>
<dbReference type="Gene3D" id="3.30.559.10">
    <property type="entry name" value="Chloramphenicol acetyltransferase-like domain"/>
    <property type="match status" value="3"/>
</dbReference>
<dbReference type="PANTHER" id="PTHR31642">
    <property type="entry name" value="TRICHOTHECENE 3-O-ACETYLTRANSFERASE"/>
    <property type="match status" value="1"/>
</dbReference>
<accession>A0AAV7H774</accession>
<sequence>MPLQPSPELARVHPNTTSASHLLQVQLNRFRCGGLIVGVTAHHRVADGQSMSIFFVSWSKITLRIQCSTVIATSPPTTEALELPLTVFDRFASGMHFAIIFAFSAPAPSNNELIKSLSRTLLLHFPGLTARLGGDPHKPCLILGGSEGGALLVEATVDSNLDDYMPLQPSPELARLHPNTTSASHLLQVQLNRFRCGGLIVGITAHHRVADGQSMSTFFVAWSKITRGIPLDPIPNHDLSWLKPRFPPKFEFEHWGAEFIPPKHYNSNFLLNQSFVEPHSTSNILIHYSYEFINSKLKAGVREKFTTFEVLLGHIWRKITIARALGQGEATMIRVSVNGRPRLRPPVSNEFVGNLVLHAYPMSKAGELINGGVGRAATIIREAVRRIDNRYFQSFIDFGEMNKEENLVPIYLCGDLFLPNLEVHSWLGLQFEDIDFGGGALCAFLPTWLLTDGLVIFLPRLCEDGGVDVFVALLQEHAQILKNISHDLY</sequence>
<dbReference type="GO" id="GO:0016747">
    <property type="term" value="F:acyltransferase activity, transferring groups other than amino-acyl groups"/>
    <property type="evidence" value="ECO:0007669"/>
    <property type="project" value="TreeGrafter"/>
</dbReference>
<comment type="caution">
    <text evidence="4">The sequence shown here is derived from an EMBL/GenBank/DDBJ whole genome shotgun (WGS) entry which is preliminary data.</text>
</comment>
<dbReference type="AlphaFoldDB" id="A0AAV7H774"/>
<reference evidence="4 5" key="1">
    <citation type="journal article" date="2021" name="Hortic Res">
        <title>Chromosome-scale assembly of the Dendrobium chrysotoxum genome enhances the understanding of orchid evolution.</title>
        <authorList>
            <person name="Zhang Y."/>
            <person name="Zhang G.Q."/>
            <person name="Zhang D."/>
            <person name="Liu X.D."/>
            <person name="Xu X.Y."/>
            <person name="Sun W.H."/>
            <person name="Yu X."/>
            <person name="Zhu X."/>
            <person name="Wang Z.W."/>
            <person name="Zhao X."/>
            <person name="Zhong W.Y."/>
            <person name="Chen H."/>
            <person name="Yin W.L."/>
            <person name="Huang T."/>
            <person name="Niu S.C."/>
            <person name="Liu Z.J."/>
        </authorList>
    </citation>
    <scope>NUCLEOTIDE SEQUENCE [LARGE SCALE GENOMIC DNA]</scope>
    <source>
        <strain evidence="4">Lindl</strain>
    </source>
</reference>
<dbReference type="EMBL" id="JAGFBR010000006">
    <property type="protein sequence ID" value="KAH0465001.1"/>
    <property type="molecule type" value="Genomic_DNA"/>
</dbReference>
<gene>
    <name evidence="4" type="ORF">IEQ34_005104</name>
</gene>
<dbReference type="SUPFAM" id="SSF52777">
    <property type="entry name" value="CoA-dependent acyltransferases"/>
    <property type="match status" value="1"/>
</dbReference>
<dbReference type="InterPro" id="IPR050317">
    <property type="entry name" value="Plant_Fungal_Acyltransferase"/>
</dbReference>
<dbReference type="Proteomes" id="UP000775213">
    <property type="component" value="Unassembled WGS sequence"/>
</dbReference>
<keyword evidence="2" id="KW-0808">Transferase</keyword>
<dbReference type="Pfam" id="PF02458">
    <property type="entry name" value="Transferase"/>
    <property type="match status" value="2"/>
</dbReference>
<dbReference type="PANTHER" id="PTHR31642:SF151">
    <property type="entry name" value="OS12G0134700 PROTEIN"/>
    <property type="match status" value="1"/>
</dbReference>
<proteinExistence type="inferred from homology"/>
<protein>
    <submittedName>
        <fullName evidence="4">Uncharacterized protein</fullName>
    </submittedName>
</protein>
<dbReference type="InterPro" id="IPR023213">
    <property type="entry name" value="CAT-like_dom_sf"/>
</dbReference>